<dbReference type="RefSeq" id="WP_038456056.1">
    <property type="nucleotide sequence ID" value="NZ_JADKRM010000033.1"/>
</dbReference>
<comment type="caution">
    <text evidence="3">The sequence shown here is derived from an EMBL/GenBank/DDBJ whole genome shotgun (WGS) entry which is preliminary data.</text>
</comment>
<dbReference type="PANTHER" id="PTHR30273:SF2">
    <property type="entry name" value="PROTEIN FECR"/>
    <property type="match status" value="1"/>
</dbReference>
<proteinExistence type="predicted"/>
<dbReference type="EMBL" id="LPJX01000001">
    <property type="protein sequence ID" value="KWF72301.1"/>
    <property type="molecule type" value="Genomic_DNA"/>
</dbReference>
<sequence length="331" mass="35843">MTNAEPDPADNAHDTASAWLLRLRSGNAGAADIDAFERWCAADPQAAHRLRDTWSTLRTAAAELAQEEGANDDAWVGVAKRERAIRTGRRAFVGFAVAAGASWLALRPPLGLWPSLGELAADYRTGTGEQRQIALSSRVTVEMNTQTRLDVIATQAGRGVDLVAGEAEIDAPPPVAGRVDALQPVTVVAGRGRLRAEVARFNVRRIDDQVCVTCLSGTVALDHPDGRRALGANQQVTYDDRRVQPVARIDPGAVTAWRRGMLVFNGVPLSDVIDEINRYRRGKVVLRNASLGANRMQAQFPINRLDDVIDMLAHLYGAHVTRLPGNLVLLS</sequence>
<dbReference type="Proteomes" id="UP000061512">
    <property type="component" value="Unassembled WGS sequence"/>
</dbReference>
<evidence type="ECO:0000259" key="1">
    <source>
        <dbReference type="Pfam" id="PF04773"/>
    </source>
</evidence>
<dbReference type="PANTHER" id="PTHR30273">
    <property type="entry name" value="PERIPLASMIC SIGNAL SENSOR AND SIGMA FACTOR ACTIVATOR FECR-RELATED"/>
    <property type="match status" value="1"/>
</dbReference>
<evidence type="ECO:0000259" key="2">
    <source>
        <dbReference type="Pfam" id="PF16220"/>
    </source>
</evidence>
<dbReference type="InterPro" id="IPR032623">
    <property type="entry name" value="FecR_N"/>
</dbReference>
<dbReference type="Pfam" id="PF16220">
    <property type="entry name" value="DUF4880"/>
    <property type="match status" value="1"/>
</dbReference>
<dbReference type="Gene3D" id="2.60.120.1440">
    <property type="match status" value="1"/>
</dbReference>
<accession>A0A132F7V3</accession>
<reference evidence="3 4" key="1">
    <citation type="submission" date="2015-11" db="EMBL/GenBank/DDBJ databases">
        <title>Expanding the genomic diversity of Burkholderia species for the development of highly accurate diagnostics.</title>
        <authorList>
            <person name="Sahl J."/>
            <person name="Keim P."/>
            <person name="Wagner D."/>
        </authorList>
    </citation>
    <scope>NUCLEOTIDE SEQUENCE [LARGE SCALE GENOMIC DNA]</scope>
    <source>
        <strain evidence="3 4">MSMB574WGS</strain>
    </source>
</reference>
<dbReference type="InterPro" id="IPR012373">
    <property type="entry name" value="Ferrdict_sens_TM"/>
</dbReference>
<feature type="domain" description="FecR protein" evidence="1">
    <location>
        <begin position="122"/>
        <end position="219"/>
    </location>
</feature>
<protein>
    <submittedName>
        <fullName evidence="3">Iron dicitrate transport regulator FecR</fullName>
    </submittedName>
</protein>
<dbReference type="AlphaFoldDB" id="A0A132F7V3"/>
<name>A0A132F7V3_9BURK</name>
<organism evidence="3 4">
    <name type="scientific">Burkholderia pseudomultivorans</name>
    <dbReference type="NCBI Taxonomy" id="1207504"/>
    <lineage>
        <taxon>Bacteria</taxon>
        <taxon>Pseudomonadati</taxon>
        <taxon>Pseudomonadota</taxon>
        <taxon>Betaproteobacteria</taxon>
        <taxon>Burkholderiales</taxon>
        <taxon>Burkholderiaceae</taxon>
        <taxon>Burkholderia</taxon>
        <taxon>Burkholderia cepacia complex</taxon>
    </lineage>
</organism>
<dbReference type="GO" id="GO:0016989">
    <property type="term" value="F:sigma factor antagonist activity"/>
    <property type="evidence" value="ECO:0007669"/>
    <property type="project" value="TreeGrafter"/>
</dbReference>
<dbReference type="Gene3D" id="3.55.50.30">
    <property type="match status" value="1"/>
</dbReference>
<evidence type="ECO:0000313" key="4">
    <source>
        <dbReference type="Proteomes" id="UP000061512"/>
    </source>
</evidence>
<dbReference type="Pfam" id="PF04773">
    <property type="entry name" value="FecR"/>
    <property type="match status" value="1"/>
</dbReference>
<dbReference type="InterPro" id="IPR006860">
    <property type="entry name" value="FecR"/>
</dbReference>
<dbReference type="PIRSF" id="PIRSF018266">
    <property type="entry name" value="FecR"/>
    <property type="match status" value="1"/>
</dbReference>
<evidence type="ECO:0000313" key="3">
    <source>
        <dbReference type="EMBL" id="KWF72301.1"/>
    </source>
</evidence>
<feature type="domain" description="FecR N-terminal" evidence="2">
    <location>
        <begin position="15"/>
        <end position="45"/>
    </location>
</feature>
<gene>
    <name evidence="3" type="ORF">WT57_06490</name>
</gene>